<keyword evidence="5" id="KW-0732">Signal</keyword>
<evidence type="ECO:0000256" key="3">
    <source>
        <dbReference type="ARBA" id="ARBA00004613"/>
    </source>
</evidence>
<keyword evidence="6" id="KW-0472">Membrane</keyword>
<keyword evidence="4" id="KW-0964">Secreted</keyword>
<dbReference type="Proteomes" id="UP000031599">
    <property type="component" value="Unassembled WGS sequence"/>
</dbReference>
<evidence type="ECO:0000313" key="9">
    <source>
        <dbReference type="Proteomes" id="UP000031599"/>
    </source>
</evidence>
<evidence type="ECO:0000313" key="8">
    <source>
        <dbReference type="EMBL" id="KIG11958.1"/>
    </source>
</evidence>
<evidence type="ECO:0000256" key="5">
    <source>
        <dbReference type="ARBA" id="ARBA00022729"/>
    </source>
</evidence>
<name>A0A0C1ZM38_9BACT</name>
<gene>
    <name evidence="8" type="ORF">DB30_02259</name>
</gene>
<evidence type="ECO:0000256" key="1">
    <source>
        <dbReference type="ARBA" id="ARBA00004196"/>
    </source>
</evidence>
<dbReference type="InterPro" id="IPR003368">
    <property type="entry name" value="POMP_repeat"/>
</dbReference>
<comment type="caution">
    <text evidence="8">The sequence shown here is derived from an EMBL/GenBank/DDBJ whole genome shotgun (WGS) entry which is preliminary data.</text>
</comment>
<dbReference type="GO" id="GO:0009279">
    <property type="term" value="C:cell outer membrane"/>
    <property type="evidence" value="ECO:0007669"/>
    <property type="project" value="UniProtKB-SubCell"/>
</dbReference>
<evidence type="ECO:0000256" key="2">
    <source>
        <dbReference type="ARBA" id="ARBA00004442"/>
    </source>
</evidence>
<protein>
    <submittedName>
        <fullName evidence="8">Uncharacterized protein</fullName>
    </submittedName>
</protein>
<dbReference type="EMBL" id="JMCC02000162">
    <property type="protein sequence ID" value="KIG11958.1"/>
    <property type="molecule type" value="Genomic_DNA"/>
</dbReference>
<accession>A0A0C1ZM38</accession>
<dbReference type="GO" id="GO:0005576">
    <property type="term" value="C:extracellular region"/>
    <property type="evidence" value="ECO:0007669"/>
    <property type="project" value="UniProtKB-SubCell"/>
</dbReference>
<evidence type="ECO:0000256" key="6">
    <source>
        <dbReference type="ARBA" id="ARBA00023136"/>
    </source>
</evidence>
<dbReference type="RefSeq" id="WP_146662538.1">
    <property type="nucleotide sequence ID" value="NZ_JMCC02000162.1"/>
</dbReference>
<organism evidence="8 9">
    <name type="scientific">Enhygromyxa salina</name>
    <dbReference type="NCBI Taxonomy" id="215803"/>
    <lineage>
        <taxon>Bacteria</taxon>
        <taxon>Pseudomonadati</taxon>
        <taxon>Myxococcota</taxon>
        <taxon>Polyangia</taxon>
        <taxon>Nannocystales</taxon>
        <taxon>Nannocystaceae</taxon>
        <taxon>Enhygromyxa</taxon>
    </lineage>
</organism>
<evidence type="ECO:0000256" key="7">
    <source>
        <dbReference type="ARBA" id="ARBA00023237"/>
    </source>
</evidence>
<reference evidence="8 9" key="1">
    <citation type="submission" date="2014-12" db="EMBL/GenBank/DDBJ databases">
        <title>Genome assembly of Enhygromyxa salina DSM 15201.</title>
        <authorList>
            <person name="Sharma G."/>
            <person name="Subramanian S."/>
        </authorList>
    </citation>
    <scope>NUCLEOTIDE SEQUENCE [LARGE SCALE GENOMIC DNA]</scope>
    <source>
        <strain evidence="8 9">DSM 15201</strain>
    </source>
</reference>
<evidence type="ECO:0000256" key="4">
    <source>
        <dbReference type="ARBA" id="ARBA00022525"/>
    </source>
</evidence>
<sequence length="54" mass="5550">MDVESCTLIDNSNGAIFHADIDEAPVRVDSSVFIGNTSSNAGGALRADYSTTGS</sequence>
<dbReference type="AlphaFoldDB" id="A0A0C1ZM38"/>
<proteinExistence type="predicted"/>
<dbReference type="NCBIfam" id="TIGR01376">
    <property type="entry name" value="POMP_repeat"/>
    <property type="match status" value="1"/>
</dbReference>
<keyword evidence="7" id="KW-0998">Cell outer membrane</keyword>
<comment type="subcellular location">
    <subcellularLocation>
        <location evidence="1">Cell envelope</location>
    </subcellularLocation>
    <subcellularLocation>
        <location evidence="2">Cell outer membrane</location>
    </subcellularLocation>
    <subcellularLocation>
        <location evidence="3">Secreted</location>
    </subcellularLocation>
</comment>